<name>A0A9X3EMB7_9BACT</name>
<gene>
    <name evidence="1" type="ORF">OV079_12415</name>
</gene>
<dbReference type="Proteomes" id="UP001150924">
    <property type="component" value="Unassembled WGS sequence"/>
</dbReference>
<reference evidence="1" key="1">
    <citation type="submission" date="2022-11" db="EMBL/GenBank/DDBJ databases">
        <title>Minimal conservation of predation-associated metabolite biosynthetic gene clusters underscores biosynthetic potential of Myxococcota including descriptions for ten novel species: Archangium lansinium sp. nov., Myxococcus landrumus sp. nov., Nannocystis bai.</title>
        <authorList>
            <person name="Ahearne A."/>
            <person name="Stevens C."/>
            <person name="Phillips K."/>
        </authorList>
    </citation>
    <scope>NUCLEOTIDE SEQUENCE</scope>
    <source>
        <strain evidence="1">Na p29</strain>
    </source>
</reference>
<dbReference type="RefSeq" id="WP_267768499.1">
    <property type="nucleotide sequence ID" value="NZ_JAPNKE010000002.1"/>
</dbReference>
<evidence type="ECO:0000313" key="2">
    <source>
        <dbReference type="Proteomes" id="UP001150924"/>
    </source>
</evidence>
<sequence>MAFEFPSRFPDWLYFPTVHVHDGRMHATARFDHSLYFQGPSRAAYRDIVFGDARWATPRFSYEGETSDEPAGRFVSAAAVRSEVVDAGAPVLRLSLTGKLPNEDTWLREPA</sequence>
<evidence type="ECO:0000313" key="1">
    <source>
        <dbReference type="EMBL" id="MCY1006350.1"/>
    </source>
</evidence>
<comment type="caution">
    <text evidence="1">The sequence shown here is derived from an EMBL/GenBank/DDBJ whole genome shotgun (WGS) entry which is preliminary data.</text>
</comment>
<protein>
    <submittedName>
        <fullName evidence="1">Uncharacterized protein</fullName>
    </submittedName>
</protein>
<accession>A0A9X3EMB7</accession>
<dbReference type="EMBL" id="JAPNKE010000002">
    <property type="protein sequence ID" value="MCY1006350.1"/>
    <property type="molecule type" value="Genomic_DNA"/>
</dbReference>
<proteinExistence type="predicted"/>
<dbReference type="AlphaFoldDB" id="A0A9X3EMB7"/>
<organism evidence="1 2">
    <name type="scientific">Nannocystis pusilla</name>
    <dbReference type="NCBI Taxonomy" id="889268"/>
    <lineage>
        <taxon>Bacteria</taxon>
        <taxon>Pseudomonadati</taxon>
        <taxon>Myxococcota</taxon>
        <taxon>Polyangia</taxon>
        <taxon>Nannocystales</taxon>
        <taxon>Nannocystaceae</taxon>
        <taxon>Nannocystis</taxon>
    </lineage>
</organism>
<keyword evidence="2" id="KW-1185">Reference proteome</keyword>